<dbReference type="NCBIfam" id="TIGR02452">
    <property type="entry name" value="TIGR02452 family protein"/>
    <property type="match status" value="1"/>
</dbReference>
<feature type="compositionally biased region" description="Basic and acidic residues" evidence="1">
    <location>
        <begin position="383"/>
        <end position="395"/>
    </location>
</feature>
<dbReference type="InterPro" id="IPR043472">
    <property type="entry name" value="Macro_dom-like"/>
</dbReference>
<feature type="domain" description="Microbial-type PARG catalytic" evidence="2">
    <location>
        <begin position="166"/>
        <end position="218"/>
    </location>
</feature>
<dbReference type="InterPro" id="IPR019261">
    <property type="entry name" value="PARG_cat_microbial"/>
</dbReference>
<feature type="region of interest" description="Disordered" evidence="1">
    <location>
        <begin position="381"/>
        <end position="406"/>
    </location>
</feature>
<proteinExistence type="predicted"/>
<accession>A0A6A6V325</accession>
<organism evidence="3 4">
    <name type="scientific">Sporormia fimetaria CBS 119925</name>
    <dbReference type="NCBI Taxonomy" id="1340428"/>
    <lineage>
        <taxon>Eukaryota</taxon>
        <taxon>Fungi</taxon>
        <taxon>Dikarya</taxon>
        <taxon>Ascomycota</taxon>
        <taxon>Pezizomycotina</taxon>
        <taxon>Dothideomycetes</taxon>
        <taxon>Pleosporomycetidae</taxon>
        <taxon>Pleosporales</taxon>
        <taxon>Sporormiaceae</taxon>
        <taxon>Sporormia</taxon>
    </lineage>
</organism>
<dbReference type="Proteomes" id="UP000799440">
    <property type="component" value="Unassembled WGS sequence"/>
</dbReference>
<dbReference type="SUPFAM" id="SSF52949">
    <property type="entry name" value="Macro domain-like"/>
    <property type="match status" value="1"/>
</dbReference>
<dbReference type="Gene3D" id="3.40.220.10">
    <property type="entry name" value="Leucine Aminopeptidase, subunit E, domain 1"/>
    <property type="match status" value="1"/>
</dbReference>
<name>A0A6A6V325_9PLEO</name>
<dbReference type="EMBL" id="MU006596">
    <property type="protein sequence ID" value="KAF2743567.1"/>
    <property type="molecule type" value="Genomic_DNA"/>
</dbReference>
<evidence type="ECO:0000313" key="3">
    <source>
        <dbReference type="EMBL" id="KAF2743567.1"/>
    </source>
</evidence>
<sequence>MGRTEKSQGLAPPAIRKDMRAKRARHFVNKVVPAVLASNARARKGAEGSELFVDPGPVGEDLLGQGGEAKEEGEDVAGYVKRKGQGRRKVKDEGSGSGKRGVRKKDRELVEEFADLEIDKRSTMDAPTSRPTRRTRIIITDSLSAAHLLTFPSRYPVESEPRRQPNTEKKKDHKNLCILNMASPLRPGGGLLTGATSQEEFLCARTTLLPSLKESFYRLPEIGGAFTRDVLVLRDSGPLGEGKGELGVKERWWVDVVSAGMLRFPELEGAEEDPLEEKTWTKKDREMVEKKMRAVLRIVAGMGCRRVILGAWGCGAYGNPVNEVARAWRKVLDGAITEGGGGGKKRRAESEEEAWGQLEVVVFAIANRKMAGEFAEAFGGGVKVEDMPGGDKDGQESEEDEDQAAVQELRSKIEEMEKQIAQVWNPDLRARMETILQELRSQRAERE</sequence>
<reference evidence="3" key="1">
    <citation type="journal article" date="2020" name="Stud. Mycol.">
        <title>101 Dothideomycetes genomes: a test case for predicting lifestyles and emergence of pathogens.</title>
        <authorList>
            <person name="Haridas S."/>
            <person name="Albert R."/>
            <person name="Binder M."/>
            <person name="Bloem J."/>
            <person name="Labutti K."/>
            <person name="Salamov A."/>
            <person name="Andreopoulos B."/>
            <person name="Baker S."/>
            <person name="Barry K."/>
            <person name="Bills G."/>
            <person name="Bluhm B."/>
            <person name="Cannon C."/>
            <person name="Castanera R."/>
            <person name="Culley D."/>
            <person name="Daum C."/>
            <person name="Ezra D."/>
            <person name="Gonzalez J."/>
            <person name="Henrissat B."/>
            <person name="Kuo A."/>
            <person name="Liang C."/>
            <person name="Lipzen A."/>
            <person name="Lutzoni F."/>
            <person name="Magnuson J."/>
            <person name="Mondo S."/>
            <person name="Nolan M."/>
            <person name="Ohm R."/>
            <person name="Pangilinan J."/>
            <person name="Park H.-J."/>
            <person name="Ramirez L."/>
            <person name="Alfaro M."/>
            <person name="Sun H."/>
            <person name="Tritt A."/>
            <person name="Yoshinaga Y."/>
            <person name="Zwiers L.-H."/>
            <person name="Turgeon B."/>
            <person name="Goodwin S."/>
            <person name="Spatafora J."/>
            <person name="Crous P."/>
            <person name="Grigoriev I."/>
        </authorList>
    </citation>
    <scope>NUCLEOTIDE SEQUENCE</scope>
    <source>
        <strain evidence="3">CBS 119925</strain>
    </source>
</reference>
<keyword evidence="4" id="KW-1185">Reference proteome</keyword>
<feature type="non-terminal residue" evidence="3">
    <location>
        <position position="447"/>
    </location>
</feature>
<dbReference type="OrthoDB" id="9985428at2759"/>
<gene>
    <name evidence="3" type="ORF">M011DRAFT_374808</name>
</gene>
<evidence type="ECO:0000313" key="4">
    <source>
        <dbReference type="Proteomes" id="UP000799440"/>
    </source>
</evidence>
<dbReference type="PANTHER" id="PTHR35596:SF1">
    <property type="entry name" value="MICROBIAL-TYPE PARG CATALYTIC DOMAIN-CONTAINING PROTEIN"/>
    <property type="match status" value="1"/>
</dbReference>
<dbReference type="AlphaFoldDB" id="A0A6A6V325"/>
<protein>
    <recommendedName>
        <fullName evidence="2">Microbial-type PARG catalytic domain-containing protein</fullName>
    </recommendedName>
</protein>
<feature type="region of interest" description="Disordered" evidence="1">
    <location>
        <begin position="40"/>
        <end position="106"/>
    </location>
</feature>
<evidence type="ECO:0000259" key="2">
    <source>
        <dbReference type="Pfam" id="PF10021"/>
    </source>
</evidence>
<dbReference type="InterPro" id="IPR012664">
    <property type="entry name" value="CHP02452"/>
</dbReference>
<evidence type="ECO:0000256" key="1">
    <source>
        <dbReference type="SAM" id="MobiDB-lite"/>
    </source>
</evidence>
<feature type="compositionally biased region" description="Basic residues" evidence="1">
    <location>
        <begin position="80"/>
        <end position="89"/>
    </location>
</feature>
<dbReference type="Pfam" id="PF10021">
    <property type="entry name" value="PARG_cat_microb"/>
    <property type="match status" value="1"/>
</dbReference>
<dbReference type="PANTHER" id="PTHR35596">
    <property type="entry name" value="DUF2263 DOMAIN-CONTAINING PROTEIN"/>
    <property type="match status" value="1"/>
</dbReference>